<keyword evidence="3" id="KW-1185">Reference proteome</keyword>
<dbReference type="STRING" id="64144.ENSATEP00000021189"/>
<sequence length="115" mass="12976">IVAAEEKLKTLRTKFVNNVSEPVLRSLLDGLLERQVLTDGEVEHISGIGNRSDKARELVDMVRKKGPEASSALITTLCEVDPCVSTNLKLEPKWVKWIPKRARDRKNWAENCPIL</sequence>
<dbReference type="AlphaFoldDB" id="A0A3Q1IPL9"/>
<dbReference type="SUPFAM" id="SSF47986">
    <property type="entry name" value="DEATH domain"/>
    <property type="match status" value="1"/>
</dbReference>
<protein>
    <recommendedName>
        <fullName evidence="1">CARD domain-containing protein</fullName>
    </recommendedName>
</protein>
<dbReference type="GO" id="GO:0072559">
    <property type="term" value="C:NLRP3 inflammasome complex"/>
    <property type="evidence" value="ECO:0007669"/>
    <property type="project" value="TreeGrafter"/>
</dbReference>
<dbReference type="SMART" id="SM00114">
    <property type="entry name" value="CARD"/>
    <property type="match status" value="1"/>
</dbReference>
<dbReference type="Gene3D" id="1.10.533.10">
    <property type="entry name" value="Death Domain, Fas"/>
    <property type="match status" value="1"/>
</dbReference>
<accession>A0A3Q1IPL9</accession>
<dbReference type="GO" id="GO:0097169">
    <property type="term" value="C:AIM2 inflammasome complex"/>
    <property type="evidence" value="ECO:0007669"/>
    <property type="project" value="TreeGrafter"/>
</dbReference>
<feature type="domain" description="CARD" evidence="1">
    <location>
        <begin position="1"/>
        <end position="92"/>
    </location>
</feature>
<dbReference type="Ensembl" id="ENSATET00000021547.2">
    <property type="protein sequence ID" value="ENSATEP00000021189.2"/>
    <property type="gene ID" value="ENSATEG00000014702.2"/>
</dbReference>
<name>A0A3Q1IPL9_ANATE</name>
<dbReference type="PROSITE" id="PS50209">
    <property type="entry name" value="CARD"/>
    <property type="match status" value="1"/>
</dbReference>
<dbReference type="GO" id="GO:0004197">
    <property type="term" value="F:cysteine-type endopeptidase activity"/>
    <property type="evidence" value="ECO:0007669"/>
    <property type="project" value="InterPro"/>
</dbReference>
<dbReference type="InterPro" id="IPR002398">
    <property type="entry name" value="Pept_C14"/>
</dbReference>
<dbReference type="InterPro" id="IPR011029">
    <property type="entry name" value="DEATH-like_dom_sf"/>
</dbReference>
<dbReference type="GO" id="GO:0042981">
    <property type="term" value="P:regulation of apoptotic process"/>
    <property type="evidence" value="ECO:0007669"/>
    <property type="project" value="InterPro"/>
</dbReference>
<dbReference type="GO" id="GO:0072557">
    <property type="term" value="C:IPAF inflammasome complex"/>
    <property type="evidence" value="ECO:0007669"/>
    <property type="project" value="TreeGrafter"/>
</dbReference>
<evidence type="ECO:0000313" key="2">
    <source>
        <dbReference type="Ensembl" id="ENSATEP00000021189.2"/>
    </source>
</evidence>
<reference evidence="2" key="3">
    <citation type="submission" date="2025-09" db="UniProtKB">
        <authorList>
            <consortium name="Ensembl"/>
        </authorList>
    </citation>
    <scope>IDENTIFICATION</scope>
</reference>
<dbReference type="InParanoid" id="A0A3Q1IPL9"/>
<reference evidence="2" key="2">
    <citation type="submission" date="2025-08" db="UniProtKB">
        <authorList>
            <consortium name="Ensembl"/>
        </authorList>
    </citation>
    <scope>IDENTIFICATION</scope>
</reference>
<evidence type="ECO:0000259" key="1">
    <source>
        <dbReference type="PROSITE" id="PS50209"/>
    </source>
</evidence>
<dbReference type="PANTHER" id="PTHR47901:SF3">
    <property type="entry name" value="CASPASE-1"/>
    <property type="match status" value="1"/>
</dbReference>
<dbReference type="Proteomes" id="UP000265040">
    <property type="component" value="Chromosome 2"/>
</dbReference>
<dbReference type="GO" id="GO:0050727">
    <property type="term" value="P:regulation of inflammatory response"/>
    <property type="evidence" value="ECO:0007669"/>
    <property type="project" value="TreeGrafter"/>
</dbReference>
<proteinExistence type="predicted"/>
<dbReference type="GO" id="GO:0006508">
    <property type="term" value="P:proteolysis"/>
    <property type="evidence" value="ECO:0007669"/>
    <property type="project" value="InterPro"/>
</dbReference>
<reference evidence="2" key="1">
    <citation type="submission" date="2021-04" db="EMBL/GenBank/DDBJ databases">
        <authorList>
            <consortium name="Wellcome Sanger Institute Data Sharing"/>
        </authorList>
    </citation>
    <scope>NUCLEOTIDE SEQUENCE [LARGE SCALE GENOMIC DNA]</scope>
</reference>
<dbReference type="OrthoDB" id="8869108at2759"/>
<evidence type="ECO:0000313" key="3">
    <source>
        <dbReference type="Proteomes" id="UP000265040"/>
    </source>
</evidence>
<organism evidence="2 3">
    <name type="scientific">Anabas testudineus</name>
    <name type="common">Climbing perch</name>
    <name type="synonym">Anthias testudineus</name>
    <dbReference type="NCBI Taxonomy" id="64144"/>
    <lineage>
        <taxon>Eukaryota</taxon>
        <taxon>Metazoa</taxon>
        <taxon>Chordata</taxon>
        <taxon>Craniata</taxon>
        <taxon>Vertebrata</taxon>
        <taxon>Euteleostomi</taxon>
        <taxon>Actinopterygii</taxon>
        <taxon>Neopterygii</taxon>
        <taxon>Teleostei</taxon>
        <taxon>Neoteleostei</taxon>
        <taxon>Acanthomorphata</taxon>
        <taxon>Anabantaria</taxon>
        <taxon>Anabantiformes</taxon>
        <taxon>Anabantoidei</taxon>
        <taxon>Anabantidae</taxon>
        <taxon>Anabas</taxon>
    </lineage>
</organism>
<dbReference type="InterPro" id="IPR001315">
    <property type="entry name" value="CARD"/>
</dbReference>
<dbReference type="Pfam" id="PF00619">
    <property type="entry name" value="CARD"/>
    <property type="match status" value="1"/>
</dbReference>
<dbReference type="PANTHER" id="PTHR47901">
    <property type="entry name" value="CASPASE RECRUITMENT DOMAIN-CONTAINING PROTEIN 18"/>
    <property type="match status" value="1"/>
</dbReference>
<dbReference type="GeneTree" id="ENSGT00970000193497"/>